<sequence>MKMLIIIALALALGVAAIWAADFEPGFVLLQYGQWSLETSLVVFTAIYVILVVAGYLALRSLILLRQTPKRISAWKTTQRQKRANRALTRGLITLEEGRWTEAERTLVRHATHSETPLLHYLAAARAAQKQQAPERRDNYLRLAHETTEGADIAVGVVQAELQLSAGQKEQALATLQHLREVAPKHPYVLQLLQSLYQDMEQWQEVQSVLPDLRKRHVLERKEVASLDQEAAVGQLETALVKQDWQRMSEVWEKSSSKSRQTEAMLVPYVNGLIEQQQEEQAIAQIEQYMRHNWSEKLVYIYGVLTQGDVLARLATAEKWLKAYPDNACLLLTVGRLAAANELWTKAEEYLQQSIRLGAKGETYQVLAEVQLAQDKKEAAADTYKQGLLLMLSPRTTV</sequence>
<dbReference type="Pfam" id="PF07219">
    <property type="entry name" value="HemY_N"/>
    <property type="match status" value="1"/>
</dbReference>
<dbReference type="InterPro" id="IPR011990">
    <property type="entry name" value="TPR-like_helical_dom_sf"/>
</dbReference>
<dbReference type="RefSeq" id="WP_286303427.1">
    <property type="nucleotide sequence ID" value="NZ_AP027741.1"/>
</dbReference>
<evidence type="ECO:0000256" key="4">
    <source>
        <dbReference type="ARBA" id="ARBA00022475"/>
    </source>
</evidence>
<dbReference type="Gene3D" id="1.25.40.10">
    <property type="entry name" value="Tetratricopeptide repeat domain"/>
    <property type="match status" value="2"/>
</dbReference>
<dbReference type="InterPro" id="IPR010817">
    <property type="entry name" value="HemY_N"/>
</dbReference>
<keyword evidence="5" id="KW-0997">Cell inner membrane</keyword>
<feature type="domain" description="HemY N-terminal" evidence="11">
    <location>
        <begin position="26"/>
        <end position="131"/>
    </location>
</feature>
<comment type="subcellular location">
    <subcellularLocation>
        <location evidence="2">Cell inner membrane</location>
        <topology evidence="2">Multi-pass membrane protein</topology>
    </subcellularLocation>
</comment>
<evidence type="ECO:0000256" key="5">
    <source>
        <dbReference type="ARBA" id="ARBA00022519"/>
    </source>
</evidence>
<comment type="pathway">
    <text evidence="3">Porphyrin-containing compound metabolism; protoheme biosynthesis.</text>
</comment>
<dbReference type="NCBIfam" id="TIGR00540">
    <property type="entry name" value="TPR_hemY_coli"/>
    <property type="match status" value="1"/>
</dbReference>
<dbReference type="Proteomes" id="UP001501476">
    <property type="component" value="Unassembled WGS sequence"/>
</dbReference>
<evidence type="ECO:0000256" key="8">
    <source>
        <dbReference type="ARBA" id="ARBA00023136"/>
    </source>
</evidence>
<evidence type="ECO:0000256" key="7">
    <source>
        <dbReference type="ARBA" id="ARBA00022989"/>
    </source>
</evidence>
<dbReference type="EMBL" id="BAAADG010000018">
    <property type="protein sequence ID" value="GAA0233335.1"/>
    <property type="molecule type" value="Genomic_DNA"/>
</dbReference>
<evidence type="ECO:0000256" key="6">
    <source>
        <dbReference type="ARBA" id="ARBA00022692"/>
    </source>
</evidence>
<name>A0ABP3DL99_9GAMM</name>
<keyword evidence="4" id="KW-1003">Cell membrane</keyword>
<dbReference type="SUPFAM" id="SSF48452">
    <property type="entry name" value="TPR-like"/>
    <property type="match status" value="1"/>
</dbReference>
<keyword evidence="9" id="KW-0627">Porphyrin biosynthesis</keyword>
<feature type="transmembrane region" description="Helical" evidence="10">
    <location>
        <begin position="44"/>
        <end position="65"/>
    </location>
</feature>
<organism evidence="12 13">
    <name type="scientific">Methylophaga marina</name>
    <dbReference type="NCBI Taxonomy" id="45495"/>
    <lineage>
        <taxon>Bacteria</taxon>
        <taxon>Pseudomonadati</taxon>
        <taxon>Pseudomonadota</taxon>
        <taxon>Gammaproteobacteria</taxon>
        <taxon>Thiotrichales</taxon>
        <taxon>Piscirickettsiaceae</taxon>
        <taxon>Methylophaga</taxon>
    </lineage>
</organism>
<gene>
    <name evidence="12" type="ORF">GCM10008964_25760</name>
</gene>
<evidence type="ECO:0000256" key="1">
    <source>
        <dbReference type="ARBA" id="ARBA00002962"/>
    </source>
</evidence>
<keyword evidence="8 10" id="KW-0472">Membrane</keyword>
<evidence type="ECO:0000256" key="10">
    <source>
        <dbReference type="SAM" id="Phobius"/>
    </source>
</evidence>
<comment type="function">
    <text evidence="1">Involved in a late step of protoheme IX synthesis.</text>
</comment>
<keyword evidence="13" id="KW-1185">Reference proteome</keyword>
<evidence type="ECO:0000256" key="2">
    <source>
        <dbReference type="ARBA" id="ARBA00004429"/>
    </source>
</evidence>
<keyword evidence="6 10" id="KW-0812">Transmembrane</keyword>
<reference evidence="13" key="1">
    <citation type="journal article" date="2019" name="Int. J. Syst. Evol. Microbiol.">
        <title>The Global Catalogue of Microorganisms (GCM) 10K type strain sequencing project: providing services to taxonomists for standard genome sequencing and annotation.</title>
        <authorList>
            <consortium name="The Broad Institute Genomics Platform"/>
            <consortium name="The Broad Institute Genome Sequencing Center for Infectious Disease"/>
            <person name="Wu L."/>
            <person name="Ma J."/>
        </authorList>
    </citation>
    <scope>NUCLEOTIDE SEQUENCE [LARGE SCALE GENOMIC DNA]</scope>
    <source>
        <strain evidence="13">JCM 6886</strain>
    </source>
</reference>
<proteinExistence type="predicted"/>
<accession>A0ABP3DL99</accession>
<evidence type="ECO:0000313" key="13">
    <source>
        <dbReference type="Proteomes" id="UP001501476"/>
    </source>
</evidence>
<dbReference type="InterPro" id="IPR005254">
    <property type="entry name" value="Heme_biosyn_assoc_TPR_pro"/>
</dbReference>
<evidence type="ECO:0000256" key="3">
    <source>
        <dbReference type="ARBA" id="ARBA00004744"/>
    </source>
</evidence>
<evidence type="ECO:0000313" key="12">
    <source>
        <dbReference type="EMBL" id="GAA0233335.1"/>
    </source>
</evidence>
<keyword evidence="7 10" id="KW-1133">Transmembrane helix</keyword>
<evidence type="ECO:0000259" key="11">
    <source>
        <dbReference type="Pfam" id="PF07219"/>
    </source>
</evidence>
<evidence type="ECO:0000256" key="9">
    <source>
        <dbReference type="ARBA" id="ARBA00023244"/>
    </source>
</evidence>
<comment type="caution">
    <text evidence="12">The sequence shown here is derived from an EMBL/GenBank/DDBJ whole genome shotgun (WGS) entry which is preliminary data.</text>
</comment>
<protein>
    <submittedName>
        <fullName evidence="12">Heme biosynthesis protein HemY</fullName>
    </submittedName>
</protein>